<dbReference type="AlphaFoldDB" id="A0A1L8MNL9"/>
<dbReference type="Proteomes" id="UP000182015">
    <property type="component" value="Unassembled WGS sequence"/>
</dbReference>
<proteinExistence type="predicted"/>
<evidence type="ECO:0000259" key="1">
    <source>
        <dbReference type="Pfam" id="PF04230"/>
    </source>
</evidence>
<organism evidence="2 3">
    <name type="scientific">Streptococcus bovimastitidis</name>
    <dbReference type="NCBI Taxonomy" id="1856638"/>
    <lineage>
        <taxon>Bacteria</taxon>
        <taxon>Bacillati</taxon>
        <taxon>Bacillota</taxon>
        <taxon>Bacilli</taxon>
        <taxon>Lactobacillales</taxon>
        <taxon>Streptococcaceae</taxon>
        <taxon>Streptococcus</taxon>
    </lineage>
</organism>
<dbReference type="OrthoDB" id="3199616at2"/>
<reference evidence="3" key="1">
    <citation type="submission" date="2016-06" db="EMBL/GenBank/DDBJ databases">
        <authorList>
            <person name="de Vries S.P.W."/>
            <person name="Hadjirin N.F."/>
            <person name="Lay E.M."/>
            <person name="Zadoks R.N."/>
            <person name="Peacock S.J."/>
            <person name="Parkhill J."/>
            <person name="Grant A.J."/>
            <person name="Mcdougall S."/>
            <person name="Holmes M.A."/>
        </authorList>
    </citation>
    <scope>NUCLEOTIDE SEQUENCE [LARGE SCALE GENOMIC DNA]</scope>
    <source>
        <strain evidence="3">NZ1587</strain>
    </source>
</reference>
<dbReference type="RefSeq" id="WP_071792999.1">
    <property type="nucleotide sequence ID" value="NZ_LZDD01000001.1"/>
</dbReference>
<evidence type="ECO:0000313" key="2">
    <source>
        <dbReference type="EMBL" id="OJF72343.1"/>
    </source>
</evidence>
<dbReference type="PANTHER" id="PTHR36836:SF1">
    <property type="entry name" value="COLANIC ACID BIOSYNTHESIS PROTEIN WCAK"/>
    <property type="match status" value="1"/>
</dbReference>
<accession>A0A1L8MNL9</accession>
<dbReference type="EMBL" id="LZDD01000001">
    <property type="protein sequence ID" value="OJF72343.1"/>
    <property type="molecule type" value="Genomic_DNA"/>
</dbReference>
<sequence>MKILLHGATDFGSSNFGDFIYGEIYHSFLKELFPEATISYYNPSDYFKKYTRNYDFAQNDSKNADALVYIPGGYFGEGNDAKLKHNLVQYIRFMPAGLKAIVKKQDIYVSGVGAGPNTDFLLTNAIKAVCKKAKLVTVRDAESKIALEKLGVSSVFEGADPILAFDYSKIIENTSQIDKLIEEANGKQIVFVHYNHSEEALEKFAKTIKLLSKNNNNLHFIVGSDQILADETDKLERFLELSGCTISHYKYDSSFELLSLLNRVDTVLTCKLHVGVIATIFNKAVICIAEHPTKSKRYYKRIGTPERCVSLYETNVDEIVELFNKYSEIPVNIPNEEIAKAQIHYDLLKEKMLENAK</sequence>
<keyword evidence="3" id="KW-1185">Reference proteome</keyword>
<dbReference type="STRING" id="1856638.A9Q68_02020"/>
<name>A0A1L8MNL9_9STRE</name>
<dbReference type="PANTHER" id="PTHR36836">
    <property type="entry name" value="COLANIC ACID BIOSYNTHESIS PROTEIN WCAK"/>
    <property type="match status" value="1"/>
</dbReference>
<protein>
    <recommendedName>
        <fullName evidence="1">Polysaccharide pyruvyl transferase domain-containing protein</fullName>
    </recommendedName>
</protein>
<dbReference type="Pfam" id="PF04230">
    <property type="entry name" value="PS_pyruv_trans"/>
    <property type="match status" value="1"/>
</dbReference>
<feature type="domain" description="Polysaccharide pyruvyl transferase" evidence="1">
    <location>
        <begin position="15"/>
        <end position="291"/>
    </location>
</feature>
<comment type="caution">
    <text evidence="2">The sequence shown here is derived from an EMBL/GenBank/DDBJ whole genome shotgun (WGS) entry which is preliminary data.</text>
</comment>
<evidence type="ECO:0000313" key="3">
    <source>
        <dbReference type="Proteomes" id="UP000182015"/>
    </source>
</evidence>
<gene>
    <name evidence="2" type="ORF">A9Q68_02020</name>
</gene>
<dbReference type="InterPro" id="IPR007345">
    <property type="entry name" value="Polysacch_pyruvyl_Trfase"/>
</dbReference>